<dbReference type="SUPFAM" id="SSF53474">
    <property type="entry name" value="alpha/beta-Hydrolases"/>
    <property type="match status" value="1"/>
</dbReference>
<evidence type="ECO:0000256" key="3">
    <source>
        <dbReference type="ARBA" id="ARBA00037797"/>
    </source>
</evidence>
<protein>
    <recommendedName>
        <fullName evidence="2">acylglycerol lipase</fullName>
        <ecNumber evidence="2">3.1.1.23</ecNumber>
    </recommendedName>
</protein>
<dbReference type="InterPro" id="IPR029058">
    <property type="entry name" value="AB_hydrolase_fold"/>
</dbReference>
<organism evidence="10 11">
    <name type="scientific">Sinanodonta woodiana</name>
    <name type="common">Chinese pond mussel</name>
    <name type="synonym">Anodonta woodiana</name>
    <dbReference type="NCBI Taxonomy" id="1069815"/>
    <lineage>
        <taxon>Eukaryota</taxon>
        <taxon>Metazoa</taxon>
        <taxon>Spiralia</taxon>
        <taxon>Lophotrochozoa</taxon>
        <taxon>Mollusca</taxon>
        <taxon>Bivalvia</taxon>
        <taxon>Autobranchia</taxon>
        <taxon>Heteroconchia</taxon>
        <taxon>Palaeoheterodonta</taxon>
        <taxon>Unionida</taxon>
        <taxon>Unionoidea</taxon>
        <taxon>Unionidae</taxon>
        <taxon>Unioninae</taxon>
        <taxon>Sinanodonta</taxon>
    </lineage>
</organism>
<dbReference type="GO" id="GO:0005765">
    <property type="term" value="C:lysosomal membrane"/>
    <property type="evidence" value="ECO:0007669"/>
    <property type="project" value="UniProtKB-SubCell"/>
</dbReference>
<dbReference type="GO" id="GO:0031902">
    <property type="term" value="C:late endosome membrane"/>
    <property type="evidence" value="ECO:0007669"/>
    <property type="project" value="UniProtKB-SubCell"/>
</dbReference>
<evidence type="ECO:0000256" key="1">
    <source>
        <dbReference type="ARBA" id="ARBA00001613"/>
    </source>
</evidence>
<evidence type="ECO:0000259" key="9">
    <source>
        <dbReference type="Pfam" id="PF12697"/>
    </source>
</evidence>
<keyword evidence="11" id="KW-1185">Reference proteome</keyword>
<feature type="transmembrane region" description="Helical" evidence="8">
    <location>
        <begin position="6"/>
        <end position="25"/>
    </location>
</feature>
<keyword evidence="8" id="KW-0472">Membrane</keyword>
<name>A0ABD3UXW2_SINWO</name>
<dbReference type="Proteomes" id="UP001634394">
    <property type="component" value="Unassembled WGS sequence"/>
</dbReference>
<evidence type="ECO:0000313" key="11">
    <source>
        <dbReference type="Proteomes" id="UP001634394"/>
    </source>
</evidence>
<dbReference type="InterPro" id="IPR000073">
    <property type="entry name" value="AB_hydrolase_1"/>
</dbReference>
<evidence type="ECO:0000256" key="2">
    <source>
        <dbReference type="ARBA" id="ARBA00013254"/>
    </source>
</evidence>
<dbReference type="PANTHER" id="PTHR43798:SF5">
    <property type="entry name" value="MONOACYLGLYCEROL LIPASE ABHD6"/>
    <property type="match status" value="1"/>
</dbReference>
<accession>A0ABD3UXW2</accession>
<evidence type="ECO:0000256" key="7">
    <source>
        <dbReference type="ARBA" id="ARBA00049568"/>
    </source>
</evidence>
<evidence type="ECO:0000256" key="6">
    <source>
        <dbReference type="ARBA" id="ARBA00047662"/>
    </source>
</evidence>
<proteinExistence type="predicted"/>
<dbReference type="Gene3D" id="3.40.50.1820">
    <property type="entry name" value="alpha/beta hydrolase"/>
    <property type="match status" value="1"/>
</dbReference>
<evidence type="ECO:0000256" key="4">
    <source>
        <dbReference type="ARBA" id="ARBA00037874"/>
    </source>
</evidence>
<keyword evidence="8" id="KW-1133">Transmembrane helix</keyword>
<comment type="subcellular location">
    <subcellularLocation>
        <location evidence="3">Late endosome membrane</location>
        <topology evidence="3">Single-pass type II membrane protein</topology>
    </subcellularLocation>
    <subcellularLocation>
        <location evidence="4">Lysosome membrane</location>
        <topology evidence="4">Single-pass type II membrane protein</topology>
    </subcellularLocation>
    <subcellularLocation>
        <location evidence="5">Mitochondrion membrane</location>
        <topology evidence="5">Single-pass type II membrane protein</topology>
    </subcellularLocation>
</comment>
<dbReference type="PANTHER" id="PTHR43798">
    <property type="entry name" value="MONOACYLGLYCEROL LIPASE"/>
    <property type="match status" value="1"/>
</dbReference>
<comment type="caution">
    <text evidence="10">The sequence shown here is derived from an EMBL/GenBank/DDBJ whole genome shotgun (WGS) entry which is preliminary data.</text>
</comment>
<sequence length="316" mass="35296">MTLPGVLLYPLIAVAAASLVIYLKYPVLLLQFYFRFSVLASGMRVKYIKQDGYSICYGEKGKPKKGVLSMLLVHGFTADKFMWVPLVKSMKGDVHVIAIDLPGHGESDTPAEHEDIQSHMTTVDKLHKFIQVVGLTEEPFHLVGMSVGGALAGLYASQYNSVKALTLICPAMQTPEESPFWSNMKNALESGIEDIHSACNLLFPQTSDEVQSMLDFVQYNKIFVPTQILQGVVDVRKKYYPFYRRFSSCFNIFQVIDVSGVTLLKEKLPNCIKVDIIPHCGHSITTDRPGALIKAISEFREIIMSLESTTCEKCEK</sequence>
<dbReference type="GO" id="GO:0047372">
    <property type="term" value="F:monoacylglycerol lipase activity"/>
    <property type="evidence" value="ECO:0007669"/>
    <property type="project" value="UniProtKB-EC"/>
</dbReference>
<gene>
    <name evidence="10" type="ORF">ACJMK2_016770</name>
</gene>
<dbReference type="AlphaFoldDB" id="A0ABD3UXW2"/>
<dbReference type="InterPro" id="IPR050266">
    <property type="entry name" value="AB_hydrolase_sf"/>
</dbReference>
<dbReference type="Pfam" id="PF12697">
    <property type="entry name" value="Abhydrolase_6"/>
    <property type="match status" value="1"/>
</dbReference>
<reference evidence="10 11" key="1">
    <citation type="submission" date="2024-11" db="EMBL/GenBank/DDBJ databases">
        <title>Chromosome-level genome assembly of the freshwater bivalve Anodonta woodiana.</title>
        <authorList>
            <person name="Chen X."/>
        </authorList>
    </citation>
    <scope>NUCLEOTIDE SEQUENCE [LARGE SCALE GENOMIC DNA]</scope>
    <source>
        <strain evidence="10">MN2024</strain>
        <tissue evidence="10">Gills</tissue>
    </source>
</reference>
<evidence type="ECO:0000313" key="10">
    <source>
        <dbReference type="EMBL" id="KAL3853213.1"/>
    </source>
</evidence>
<dbReference type="GO" id="GO:0031966">
    <property type="term" value="C:mitochondrial membrane"/>
    <property type="evidence" value="ECO:0007669"/>
    <property type="project" value="UniProtKB-SubCell"/>
</dbReference>
<evidence type="ECO:0000256" key="5">
    <source>
        <dbReference type="ARBA" id="ARBA00046308"/>
    </source>
</evidence>
<dbReference type="EC" id="3.1.1.23" evidence="2"/>
<comment type="catalytic activity">
    <reaction evidence="1">
        <text>Hydrolyzes glycerol monoesters of long-chain fatty acids.</text>
        <dbReference type="EC" id="3.1.1.23"/>
    </reaction>
</comment>
<comment type="function">
    <text evidence="7">Lipase that preferentially hydrolysis medium-chain saturated monoacylglycerols including 2-arachidonoylglycerol. Through 2-arachidonoylglycerol degradation may regulate endocannabinoid signaling pathways. Also has a lysophosphatidyl lipase activity with a preference for lysophosphatidylglycerol among other lysophospholipids. Also able to degrade bis(monoacylglycero)phosphate (BMP) and constitutes the major enzyme for BMP catabolism. BMP, also known as lysobisphosphatidic acid, is enriched in late endosomes and lysosomes and plays a key role in the formation of intraluminal vesicles and in lipid sorting.</text>
</comment>
<feature type="domain" description="AB hydrolase-1" evidence="9">
    <location>
        <begin position="71"/>
        <end position="293"/>
    </location>
</feature>
<dbReference type="PRINTS" id="PR00111">
    <property type="entry name" value="ABHYDROLASE"/>
</dbReference>
<dbReference type="EMBL" id="JBJQND010000015">
    <property type="protein sequence ID" value="KAL3853213.1"/>
    <property type="molecule type" value="Genomic_DNA"/>
</dbReference>
<comment type="catalytic activity">
    <reaction evidence="6">
        <text>1-dodecanoylglycerol + H2O = dodecanoate + glycerol + H(+)</text>
        <dbReference type="Rhea" id="RHEA:44316"/>
        <dbReference type="ChEBI" id="CHEBI:15377"/>
        <dbReference type="ChEBI" id="CHEBI:15378"/>
        <dbReference type="ChEBI" id="CHEBI:17754"/>
        <dbReference type="ChEBI" id="CHEBI:18262"/>
        <dbReference type="ChEBI" id="CHEBI:75539"/>
    </reaction>
</comment>
<keyword evidence="8" id="KW-0812">Transmembrane</keyword>
<evidence type="ECO:0000256" key="8">
    <source>
        <dbReference type="SAM" id="Phobius"/>
    </source>
</evidence>